<dbReference type="RefSeq" id="WP_102950421.1">
    <property type="nucleotide sequence ID" value="NZ_CP024847.1"/>
</dbReference>
<dbReference type="OrthoDB" id="332939at2"/>
<dbReference type="InterPro" id="IPR029052">
    <property type="entry name" value="Metallo-depent_PP-like"/>
</dbReference>
<protein>
    <submittedName>
        <fullName evidence="2">Metallophosphoesterase</fullName>
    </submittedName>
</protein>
<feature type="domain" description="Calcineurin-like phosphoesterase" evidence="1">
    <location>
        <begin position="1"/>
        <end position="172"/>
    </location>
</feature>
<dbReference type="Proteomes" id="UP000236655">
    <property type="component" value="Chromosome"/>
</dbReference>
<dbReference type="PANTHER" id="PTHR12905:SF0">
    <property type="entry name" value="CALCINEURIN-LIKE PHOSPHOESTERASE DOMAIN-CONTAINING PROTEIN"/>
    <property type="match status" value="1"/>
</dbReference>
<gene>
    <name evidence="2" type="ORF">CUN60_01965</name>
</gene>
<dbReference type="GO" id="GO:0016787">
    <property type="term" value="F:hydrolase activity"/>
    <property type="evidence" value="ECO:0007669"/>
    <property type="project" value="InterPro"/>
</dbReference>
<dbReference type="SUPFAM" id="SSF56300">
    <property type="entry name" value="Metallo-dependent phosphatases"/>
    <property type="match status" value="1"/>
</dbReference>
<dbReference type="KEGG" id="nba:CUN60_01965"/>
<sequence>MKIVCISDTHNHHQVLDGIIPTGDILIHGGDIAIHGSILEIQQFIDWFSQLPHKYKIFVGGNHDGALEHSKHLINIPTNVIYLENELIEIEDLKIWGSPVSPPFRSFGFMWDDLKRQALYANTPKCDILINHSPALGSLDKIIEERHVGCEFLKKAIERIKPRLVISGHIHEGYGKIEQNGIIYVNASIMTRYYKPLNQPISVDL</sequence>
<dbReference type="AlphaFoldDB" id="A0A2I7N3X0"/>
<evidence type="ECO:0000259" key="1">
    <source>
        <dbReference type="Pfam" id="PF00149"/>
    </source>
</evidence>
<accession>A0A2I7N3X0</accession>
<evidence type="ECO:0000313" key="3">
    <source>
        <dbReference type="Proteomes" id="UP000236655"/>
    </source>
</evidence>
<dbReference type="Gene3D" id="3.60.21.10">
    <property type="match status" value="1"/>
</dbReference>
<dbReference type="PANTHER" id="PTHR12905">
    <property type="entry name" value="METALLOPHOSPHOESTERASE"/>
    <property type="match status" value="1"/>
</dbReference>
<dbReference type="InterPro" id="IPR051693">
    <property type="entry name" value="UPF0046_metallophosphoest"/>
</dbReference>
<organism evidence="2 3">
    <name type="scientific">Aquella oligotrophica</name>
    <dbReference type="NCBI Taxonomy" id="2067065"/>
    <lineage>
        <taxon>Bacteria</taxon>
        <taxon>Pseudomonadati</taxon>
        <taxon>Pseudomonadota</taxon>
        <taxon>Betaproteobacteria</taxon>
        <taxon>Neisseriales</taxon>
        <taxon>Neisseriaceae</taxon>
        <taxon>Aquella</taxon>
    </lineage>
</organism>
<dbReference type="Pfam" id="PF00149">
    <property type="entry name" value="Metallophos"/>
    <property type="match status" value="1"/>
</dbReference>
<dbReference type="InterPro" id="IPR004843">
    <property type="entry name" value="Calcineurin-like_PHP"/>
</dbReference>
<reference evidence="3" key="1">
    <citation type="submission" date="2017-11" db="EMBL/GenBank/DDBJ databases">
        <authorList>
            <person name="Chan K.G."/>
            <person name="Lee L.S."/>
        </authorList>
    </citation>
    <scope>NUCLEOTIDE SEQUENCE [LARGE SCALE GENOMIC DNA]</scope>
    <source>
        <strain evidence="3">DSM 100970</strain>
    </source>
</reference>
<dbReference type="CDD" id="cd07379">
    <property type="entry name" value="MPP_239FB"/>
    <property type="match status" value="1"/>
</dbReference>
<dbReference type="EMBL" id="CP024847">
    <property type="protein sequence ID" value="AUR51121.1"/>
    <property type="molecule type" value="Genomic_DNA"/>
</dbReference>
<evidence type="ECO:0000313" key="2">
    <source>
        <dbReference type="EMBL" id="AUR51121.1"/>
    </source>
</evidence>
<name>A0A2I7N3X0_9NEIS</name>
<proteinExistence type="predicted"/>
<keyword evidence="3" id="KW-1185">Reference proteome</keyword>